<feature type="compositionally biased region" description="Polar residues" evidence="1">
    <location>
        <begin position="173"/>
        <end position="182"/>
    </location>
</feature>
<feature type="transmembrane region" description="Helical" evidence="2">
    <location>
        <begin position="385"/>
        <end position="403"/>
    </location>
</feature>
<feature type="compositionally biased region" description="Basic and acidic residues" evidence="1">
    <location>
        <begin position="230"/>
        <end position="248"/>
    </location>
</feature>
<sequence length="424" mass="48380">MSHMRTHRDSMVTHPPFSQRLEALVSTWVRTHPPLWCIRTVAQTTLNLKYGVVILRLGYELKYADDLSYRSLKAMDGRNGISSDAVNTTVVIFFVVISVAGLFMSKIGNVTIINVHQGLSKQVMEEAYSSFTTIPTFSKWPQRSSSIVMLGKEKVVGSPKTNRRSSDHLTTEYLPSQPRSNPRGSIPTLFLCANQEGKEDALLNIEDVESLNHKEVHEFLEEVEEENIDQEAKDVDHQDVEDKDKESKGMTIVHSASSEATPPMLPFELNFKWVNPFDMNFLGPVHYGLLDTDGQLKDLLGMLDKKEMDSLELDESRFITCGESEFKAYSGKLHKLHNKKAKVGALNLRKHLGPCQFQEKLVYSQNNGWTDQVWDPGKSYKSQHFWGFITCLWILANLIYMIWNPIKNTKSKHWWRFIASVGVL</sequence>
<gene>
    <name evidence="3" type="ORF">PIB30_056439</name>
</gene>
<keyword evidence="2" id="KW-0472">Membrane</keyword>
<feature type="region of interest" description="Disordered" evidence="1">
    <location>
        <begin position="157"/>
        <end position="182"/>
    </location>
</feature>
<name>A0ABU6VMI0_9FABA</name>
<evidence type="ECO:0000313" key="4">
    <source>
        <dbReference type="Proteomes" id="UP001341840"/>
    </source>
</evidence>
<proteinExistence type="predicted"/>
<reference evidence="3 4" key="1">
    <citation type="journal article" date="2023" name="Plants (Basel)">
        <title>Bridging the Gap: Combining Genomics and Transcriptomics Approaches to Understand Stylosanthes scabra, an Orphan Legume from the Brazilian Caatinga.</title>
        <authorList>
            <person name="Ferreira-Neto J.R.C."/>
            <person name="da Silva M.D."/>
            <person name="Binneck E."/>
            <person name="de Melo N.F."/>
            <person name="da Silva R.H."/>
            <person name="de Melo A.L.T.M."/>
            <person name="Pandolfi V."/>
            <person name="Bustamante F.O."/>
            <person name="Brasileiro-Vidal A.C."/>
            <person name="Benko-Iseppon A.M."/>
        </authorList>
    </citation>
    <scope>NUCLEOTIDE SEQUENCE [LARGE SCALE GENOMIC DNA]</scope>
    <source>
        <tissue evidence="3">Leaves</tissue>
    </source>
</reference>
<organism evidence="3 4">
    <name type="scientific">Stylosanthes scabra</name>
    <dbReference type="NCBI Taxonomy" id="79078"/>
    <lineage>
        <taxon>Eukaryota</taxon>
        <taxon>Viridiplantae</taxon>
        <taxon>Streptophyta</taxon>
        <taxon>Embryophyta</taxon>
        <taxon>Tracheophyta</taxon>
        <taxon>Spermatophyta</taxon>
        <taxon>Magnoliopsida</taxon>
        <taxon>eudicotyledons</taxon>
        <taxon>Gunneridae</taxon>
        <taxon>Pentapetalae</taxon>
        <taxon>rosids</taxon>
        <taxon>fabids</taxon>
        <taxon>Fabales</taxon>
        <taxon>Fabaceae</taxon>
        <taxon>Papilionoideae</taxon>
        <taxon>50 kb inversion clade</taxon>
        <taxon>dalbergioids sensu lato</taxon>
        <taxon>Dalbergieae</taxon>
        <taxon>Pterocarpus clade</taxon>
        <taxon>Stylosanthes</taxon>
    </lineage>
</organism>
<keyword evidence="2" id="KW-0812">Transmembrane</keyword>
<evidence type="ECO:0000256" key="2">
    <source>
        <dbReference type="SAM" id="Phobius"/>
    </source>
</evidence>
<feature type="region of interest" description="Disordered" evidence="1">
    <location>
        <begin position="225"/>
        <end position="257"/>
    </location>
</feature>
<keyword evidence="2" id="KW-1133">Transmembrane helix</keyword>
<evidence type="ECO:0000256" key="1">
    <source>
        <dbReference type="SAM" id="MobiDB-lite"/>
    </source>
</evidence>
<dbReference type="EMBL" id="JASCZI010151486">
    <property type="protein sequence ID" value="MED6173133.1"/>
    <property type="molecule type" value="Genomic_DNA"/>
</dbReference>
<evidence type="ECO:0000313" key="3">
    <source>
        <dbReference type="EMBL" id="MED6173133.1"/>
    </source>
</evidence>
<protein>
    <submittedName>
        <fullName evidence="3">Uncharacterized protein</fullName>
    </submittedName>
</protein>
<accession>A0ABU6VMI0</accession>
<dbReference type="Proteomes" id="UP001341840">
    <property type="component" value="Unassembled WGS sequence"/>
</dbReference>
<feature type="transmembrane region" description="Helical" evidence="2">
    <location>
        <begin position="85"/>
        <end position="104"/>
    </location>
</feature>
<comment type="caution">
    <text evidence="3">The sequence shown here is derived from an EMBL/GenBank/DDBJ whole genome shotgun (WGS) entry which is preliminary data.</text>
</comment>
<keyword evidence="4" id="KW-1185">Reference proteome</keyword>